<evidence type="ECO:0000256" key="1">
    <source>
        <dbReference type="SAM" id="MobiDB-lite"/>
    </source>
</evidence>
<reference evidence="3 4" key="1">
    <citation type="submission" date="2020-03" db="EMBL/GenBank/DDBJ databases">
        <title>Isolation and identification of active actinomycetes.</title>
        <authorList>
            <person name="Sun X."/>
        </authorList>
    </citation>
    <scope>NUCLEOTIDE SEQUENCE [LARGE SCALE GENOMIC DNA]</scope>
    <source>
        <strain evidence="3 4">NEAU-D13</strain>
    </source>
</reference>
<proteinExistence type="predicted"/>
<evidence type="ECO:0008006" key="5">
    <source>
        <dbReference type="Google" id="ProtNLM"/>
    </source>
</evidence>
<dbReference type="RefSeq" id="WP_166052166.1">
    <property type="nucleotide sequence ID" value="NZ_JAAMPJ010000010.1"/>
</dbReference>
<sequence>MKRLIVASLCLLAAACGTSAPTGTSTPPSPPASTPADESPAVTAAFETYTKAALAKDGATAVSVVATPVFAYFEDVRKLALTGTEQELAAGKLSTRVTVYTMRGGLDAATLRTGSAQDVVKASIDKGLVGEQGIGNLKLGKVTVSGDTASAEVTSQGQKAPFGLKFVREDGKWKFDMMPVLDMADAAFTGLAKEKNLTPDQLVEQVLVSMYGPAKAAEVRKPLGA</sequence>
<keyword evidence="2" id="KW-0732">Signal</keyword>
<dbReference type="Proteomes" id="UP000481360">
    <property type="component" value="Unassembled WGS sequence"/>
</dbReference>
<feature type="chain" id="PRO_5028828131" description="Lipoprotein" evidence="2">
    <location>
        <begin position="21"/>
        <end position="225"/>
    </location>
</feature>
<evidence type="ECO:0000256" key="2">
    <source>
        <dbReference type="SAM" id="SignalP"/>
    </source>
</evidence>
<name>A0A7C9RV34_9PSEU</name>
<feature type="region of interest" description="Disordered" evidence="1">
    <location>
        <begin position="19"/>
        <end position="39"/>
    </location>
</feature>
<dbReference type="AlphaFoldDB" id="A0A7C9RV34"/>
<evidence type="ECO:0000313" key="3">
    <source>
        <dbReference type="EMBL" id="NGY63609.1"/>
    </source>
</evidence>
<keyword evidence="4" id="KW-1185">Reference proteome</keyword>
<evidence type="ECO:0000313" key="4">
    <source>
        <dbReference type="Proteomes" id="UP000481360"/>
    </source>
</evidence>
<gene>
    <name evidence="3" type="ORF">G7043_32290</name>
</gene>
<dbReference type="PROSITE" id="PS51257">
    <property type="entry name" value="PROKAR_LIPOPROTEIN"/>
    <property type="match status" value="1"/>
</dbReference>
<feature type="signal peptide" evidence="2">
    <location>
        <begin position="1"/>
        <end position="20"/>
    </location>
</feature>
<protein>
    <recommendedName>
        <fullName evidence="5">Lipoprotein</fullName>
    </recommendedName>
</protein>
<dbReference type="EMBL" id="JAAMPJ010000010">
    <property type="protein sequence ID" value="NGY63609.1"/>
    <property type="molecule type" value="Genomic_DNA"/>
</dbReference>
<comment type="caution">
    <text evidence="3">The sequence shown here is derived from an EMBL/GenBank/DDBJ whole genome shotgun (WGS) entry which is preliminary data.</text>
</comment>
<accession>A0A7C9RV34</accession>
<organism evidence="3 4">
    <name type="scientific">Lentzea alba</name>
    <dbReference type="NCBI Taxonomy" id="2714351"/>
    <lineage>
        <taxon>Bacteria</taxon>
        <taxon>Bacillati</taxon>
        <taxon>Actinomycetota</taxon>
        <taxon>Actinomycetes</taxon>
        <taxon>Pseudonocardiales</taxon>
        <taxon>Pseudonocardiaceae</taxon>
        <taxon>Lentzea</taxon>
    </lineage>
</organism>